<comment type="caution">
    <text evidence="7">The sequence shown here is derived from an EMBL/GenBank/DDBJ whole genome shotgun (WGS) entry which is preliminary data.</text>
</comment>
<evidence type="ECO:0000256" key="3">
    <source>
        <dbReference type="ARBA" id="ARBA00022517"/>
    </source>
</evidence>
<dbReference type="Proteomes" id="UP000188320">
    <property type="component" value="Unassembled WGS sequence"/>
</dbReference>
<reference evidence="8" key="1">
    <citation type="submission" date="2017-01" db="EMBL/GenBank/DDBJ databases">
        <authorList>
            <person name="Wang Y."/>
            <person name="White M."/>
            <person name="Kvist S."/>
            <person name="Moncalvo J.-M."/>
        </authorList>
    </citation>
    <scope>NUCLEOTIDE SEQUENCE [LARGE SCALE GENOMIC DNA]</scope>
    <source>
        <strain evidence="8">COL-18-3</strain>
    </source>
</reference>
<gene>
    <name evidence="7" type="ORF">AX774_g2764</name>
</gene>
<dbReference type="AlphaFoldDB" id="A0A1R1PS50"/>
<comment type="similarity">
    <text evidence="2 5">Belongs to the RRS1 family.</text>
</comment>
<dbReference type="OrthoDB" id="28455at2759"/>
<evidence type="ECO:0000256" key="5">
    <source>
        <dbReference type="RuleBase" id="RU364132"/>
    </source>
</evidence>
<accession>A0A1R1PS50</accession>
<keyword evidence="4 5" id="KW-0539">Nucleus</keyword>
<sequence length="315" mass="36219">MDVQDILKTNAAKFKSTKVVGKVVPVQFQLDLMAAYDRNMIDAEKFNAAKEKSTPEAEEMQEEYLKEISRDVTQLLVNKLFDLPIKKGDNEDGGVAEGPMAVLPKPLLRLNKKSKSMSALEFGSSSLDDLVVLPREKPVPKVKPLTRWEKFAKLKGIQKKKRTKLVYDEDTDKMVPSWGYKGVNKKLEEQWLIPVPDHQSNDFDVRKHLTDNRKERVSKNQRREKRNLEERAATEDGSKSKIVKLSNHTQRKSQIQKVLTLTKNSSTASMGKFDKVHEGEPKTVRRQKQQFRPVVTKNIKDEIQRNKEILAKIKK</sequence>
<evidence type="ECO:0000313" key="7">
    <source>
        <dbReference type="EMBL" id="OMH83749.1"/>
    </source>
</evidence>
<dbReference type="Pfam" id="PF04939">
    <property type="entry name" value="RRS1"/>
    <property type="match status" value="1"/>
</dbReference>
<keyword evidence="3 5" id="KW-0690">Ribosome biogenesis</keyword>
<dbReference type="EMBL" id="LSSK01000318">
    <property type="protein sequence ID" value="OMH83749.1"/>
    <property type="molecule type" value="Genomic_DNA"/>
</dbReference>
<dbReference type="InterPro" id="IPR007023">
    <property type="entry name" value="Ribosom_reg"/>
</dbReference>
<evidence type="ECO:0000256" key="1">
    <source>
        <dbReference type="ARBA" id="ARBA00004123"/>
    </source>
</evidence>
<evidence type="ECO:0000313" key="8">
    <source>
        <dbReference type="Proteomes" id="UP000188320"/>
    </source>
</evidence>
<protein>
    <recommendedName>
        <fullName evidence="5">Ribosome biogenesis regulatory protein</fullName>
    </recommendedName>
</protein>
<feature type="compositionally biased region" description="Basic and acidic residues" evidence="6">
    <location>
        <begin position="226"/>
        <end position="239"/>
    </location>
</feature>
<organism evidence="7 8">
    <name type="scientific">Zancudomyces culisetae</name>
    <name type="common">Gut fungus</name>
    <name type="synonym">Smittium culisetae</name>
    <dbReference type="NCBI Taxonomy" id="1213189"/>
    <lineage>
        <taxon>Eukaryota</taxon>
        <taxon>Fungi</taxon>
        <taxon>Fungi incertae sedis</taxon>
        <taxon>Zoopagomycota</taxon>
        <taxon>Kickxellomycotina</taxon>
        <taxon>Harpellomycetes</taxon>
        <taxon>Harpellales</taxon>
        <taxon>Legeriomycetaceae</taxon>
        <taxon>Zancudomyces</taxon>
    </lineage>
</organism>
<feature type="region of interest" description="Disordered" evidence="6">
    <location>
        <begin position="213"/>
        <end position="240"/>
    </location>
</feature>
<feature type="compositionally biased region" description="Basic and acidic residues" evidence="6">
    <location>
        <begin position="272"/>
        <end position="283"/>
    </location>
</feature>
<comment type="subcellular location">
    <subcellularLocation>
        <location evidence="1 5">Nucleus</location>
    </subcellularLocation>
</comment>
<evidence type="ECO:0000256" key="6">
    <source>
        <dbReference type="SAM" id="MobiDB-lite"/>
    </source>
</evidence>
<comment type="function">
    <text evidence="5">Involved in ribosomal large subunit assembly.</text>
</comment>
<feature type="region of interest" description="Disordered" evidence="6">
    <location>
        <begin position="270"/>
        <end position="291"/>
    </location>
</feature>
<name>A0A1R1PS50_ZANCU</name>
<keyword evidence="8" id="KW-1185">Reference proteome</keyword>
<evidence type="ECO:0000256" key="4">
    <source>
        <dbReference type="ARBA" id="ARBA00023242"/>
    </source>
</evidence>
<evidence type="ECO:0000256" key="2">
    <source>
        <dbReference type="ARBA" id="ARBA00010077"/>
    </source>
</evidence>
<proteinExistence type="inferred from homology"/>
<dbReference type="GO" id="GO:0005634">
    <property type="term" value="C:nucleus"/>
    <property type="evidence" value="ECO:0007669"/>
    <property type="project" value="UniProtKB-SubCell"/>
</dbReference>
<dbReference type="GO" id="GO:0042254">
    <property type="term" value="P:ribosome biogenesis"/>
    <property type="evidence" value="ECO:0007669"/>
    <property type="project" value="UniProtKB-KW"/>
</dbReference>